<gene>
    <name evidence="3" type="ORF">PX52LOC_01031</name>
</gene>
<dbReference type="InterPro" id="IPR002525">
    <property type="entry name" value="Transp_IS110-like_N"/>
</dbReference>
<dbReference type="RefSeq" id="WP_149109077.1">
    <property type="nucleotide sequence ID" value="NZ_CP042425.1"/>
</dbReference>
<feature type="domain" description="Transposase IS110-like N-terminal" evidence="1">
    <location>
        <begin position="8"/>
        <end position="158"/>
    </location>
</feature>
<dbReference type="GO" id="GO:0004803">
    <property type="term" value="F:transposase activity"/>
    <property type="evidence" value="ECO:0007669"/>
    <property type="project" value="InterPro"/>
</dbReference>
<dbReference type="Pfam" id="PF01548">
    <property type="entry name" value="DEDD_Tnp_IS110"/>
    <property type="match status" value="1"/>
</dbReference>
<dbReference type="OrthoDB" id="245819at2"/>
<evidence type="ECO:0000313" key="4">
    <source>
        <dbReference type="Proteomes" id="UP000324974"/>
    </source>
</evidence>
<dbReference type="AlphaFoldDB" id="A0A5C1A4X6"/>
<evidence type="ECO:0000259" key="1">
    <source>
        <dbReference type="Pfam" id="PF01548"/>
    </source>
</evidence>
<dbReference type="PANTHER" id="PTHR33055">
    <property type="entry name" value="TRANSPOSASE FOR INSERTION SEQUENCE ELEMENT IS1111A"/>
    <property type="match status" value="1"/>
</dbReference>
<dbReference type="InterPro" id="IPR047650">
    <property type="entry name" value="Transpos_IS110"/>
</dbReference>
<dbReference type="EMBL" id="CP042425">
    <property type="protein sequence ID" value="QEL14161.1"/>
    <property type="molecule type" value="Genomic_DNA"/>
</dbReference>
<dbReference type="Proteomes" id="UP000324974">
    <property type="component" value="Chromosome"/>
</dbReference>
<accession>A0A5C1A4X6</accession>
<evidence type="ECO:0000259" key="2">
    <source>
        <dbReference type="Pfam" id="PF02371"/>
    </source>
</evidence>
<keyword evidence="4" id="KW-1185">Reference proteome</keyword>
<dbReference type="GO" id="GO:0006313">
    <property type="term" value="P:DNA transposition"/>
    <property type="evidence" value="ECO:0007669"/>
    <property type="project" value="InterPro"/>
</dbReference>
<dbReference type="PANTHER" id="PTHR33055:SF3">
    <property type="entry name" value="PUTATIVE TRANSPOSASE FOR IS117-RELATED"/>
    <property type="match status" value="1"/>
</dbReference>
<reference evidence="4" key="1">
    <citation type="submission" date="2019-08" db="EMBL/GenBank/DDBJ databases">
        <title>Limnoglobus roseus gen. nov., sp. nov., a novel freshwater planctomycete with a giant genome from the family Gemmataceae.</title>
        <authorList>
            <person name="Kulichevskaya I.S."/>
            <person name="Naumoff D.G."/>
            <person name="Miroshnikov K."/>
            <person name="Ivanova A."/>
            <person name="Philippov D.A."/>
            <person name="Hakobyan A."/>
            <person name="Rijpstra I.C."/>
            <person name="Sinninghe Damste J.S."/>
            <person name="Liesack W."/>
            <person name="Dedysh S.N."/>
        </authorList>
    </citation>
    <scope>NUCLEOTIDE SEQUENCE [LARGE SCALE GENOMIC DNA]</scope>
    <source>
        <strain evidence="4">PX52</strain>
    </source>
</reference>
<dbReference type="InterPro" id="IPR003346">
    <property type="entry name" value="Transposase_20"/>
</dbReference>
<organism evidence="3 4">
    <name type="scientific">Limnoglobus roseus</name>
    <dbReference type="NCBI Taxonomy" id="2598579"/>
    <lineage>
        <taxon>Bacteria</taxon>
        <taxon>Pseudomonadati</taxon>
        <taxon>Planctomycetota</taxon>
        <taxon>Planctomycetia</taxon>
        <taxon>Gemmatales</taxon>
        <taxon>Gemmataceae</taxon>
        <taxon>Limnoglobus</taxon>
    </lineage>
</organism>
<dbReference type="KEGG" id="lrs:PX52LOC_01031"/>
<feature type="domain" description="Transposase IS116/IS110/IS902 C-terminal" evidence="2">
    <location>
        <begin position="225"/>
        <end position="297"/>
    </location>
</feature>
<dbReference type="Pfam" id="PF02371">
    <property type="entry name" value="Transposase_20"/>
    <property type="match status" value="1"/>
</dbReference>
<evidence type="ECO:0000313" key="3">
    <source>
        <dbReference type="EMBL" id="QEL14161.1"/>
    </source>
</evidence>
<proteinExistence type="predicted"/>
<sequence length="377" mass="41675">MEAVNAYVGLDVHKDTIAVAIADAGRGSEVRFWGTVANDGDHLEKLARQLAAKHLRLEFVYEAGPCGYDVYRRLIAVGFACVVVAPSRIPRKPGDRVKNDHRDAVSLARLARAGELTAIWVPDGVHEAMRDVVRARHAANKDLKTARQRIQSYLLKYHMIYPGKAWTGRHLVWLANRRFEHAAQQIAFQGYVNGMEQAAARRSDVEAQIRQLLPEWSLAGVVDGLQSLRGVALIVAVSVVAEVGDLARFDSPKQLMAFLGLVPGEHSSGRTIRPRGITKTGNVGVRRLLFEAAWSYRQTPKVGAYKRQHMPKDIPQAAKDIAWKAQQRLCKRYRQLLGRGKKPQVAITAVARELLGFMWAIAGVIAAPSRPTVAAPV</sequence>
<dbReference type="GO" id="GO:0003677">
    <property type="term" value="F:DNA binding"/>
    <property type="evidence" value="ECO:0007669"/>
    <property type="project" value="InterPro"/>
</dbReference>
<dbReference type="NCBIfam" id="NF033542">
    <property type="entry name" value="transpos_IS110"/>
    <property type="match status" value="1"/>
</dbReference>
<protein>
    <submittedName>
        <fullName evidence="3">IS110 family transposase</fullName>
    </submittedName>
</protein>
<name>A0A5C1A4X6_9BACT</name>